<keyword evidence="4" id="KW-0862">Zinc</keyword>
<evidence type="ECO:0000256" key="1">
    <source>
        <dbReference type="ARBA" id="ARBA00001947"/>
    </source>
</evidence>
<comment type="cofactor">
    <cofactor evidence="1">
        <name>Zn(2+)</name>
        <dbReference type="ChEBI" id="CHEBI:29105"/>
    </cofactor>
</comment>
<dbReference type="GO" id="GO:0046872">
    <property type="term" value="F:metal ion binding"/>
    <property type="evidence" value="ECO:0007669"/>
    <property type="project" value="UniProtKB-KW"/>
</dbReference>
<dbReference type="InterPro" id="IPR013785">
    <property type="entry name" value="Aldolase_TIM"/>
</dbReference>
<dbReference type="AlphaFoldDB" id="A0A158EUF6"/>
<sequence>MPFAVPAVFPKDGAIKERSVTQSPTKEPCVISVAITGSVPRKKDNPAVPITIAEQVESTHEAYEAGATLVHLHVRDEDERSSSDRHRFAELQEGIRKHCPDIIIQFSTGGRGRSFEQRGAMLDLKPDMASLATGSVNFPTIVYENPPDFVRSLAQTMLDHNVKPEIEIFDLAMLYSTVDLVNQGLLKSPVHVQFVLGVKNALPARLEILEFEVEQLKKNLPDATWTAAGIGRHQLEVNHWTLQLGGHCRTGLEDNVRWDKDTLAKSNAQLVSRVASLCAEYGRPVATAKEARKLLSL</sequence>
<dbReference type="EMBL" id="FCOM02000001">
    <property type="protein sequence ID" value="SAL10280.1"/>
    <property type="molecule type" value="Genomic_DNA"/>
</dbReference>
<comment type="caution">
    <text evidence="5">The sequence shown here is derived from an EMBL/GenBank/DDBJ whole genome shotgun (WGS) entry which is preliminary data.</text>
</comment>
<evidence type="ECO:0000256" key="4">
    <source>
        <dbReference type="ARBA" id="ARBA00022833"/>
    </source>
</evidence>
<dbReference type="PANTHER" id="PTHR37418:SF2">
    <property type="entry name" value="3-KETO-5-AMINOHEXANOATE CLEAVAGE ENZYME"/>
    <property type="match status" value="1"/>
</dbReference>
<evidence type="ECO:0000256" key="3">
    <source>
        <dbReference type="ARBA" id="ARBA00022723"/>
    </source>
</evidence>
<accession>A0A158EUF6</accession>
<gene>
    <name evidence="5" type="ORF">AWB74_00076</name>
</gene>
<evidence type="ECO:0000313" key="5">
    <source>
        <dbReference type="EMBL" id="SAL10280.1"/>
    </source>
</evidence>
<proteinExistence type="predicted"/>
<evidence type="ECO:0000256" key="2">
    <source>
        <dbReference type="ARBA" id="ARBA00022679"/>
    </source>
</evidence>
<keyword evidence="3" id="KW-0479">Metal-binding</keyword>
<name>A0A158EUF6_9BURK</name>
<organism evidence="5 6">
    <name type="scientific">Caballeronia arvi</name>
    <dbReference type="NCBI Taxonomy" id="1777135"/>
    <lineage>
        <taxon>Bacteria</taxon>
        <taxon>Pseudomonadati</taxon>
        <taxon>Pseudomonadota</taxon>
        <taxon>Betaproteobacteria</taxon>
        <taxon>Burkholderiales</taxon>
        <taxon>Burkholderiaceae</taxon>
        <taxon>Caballeronia</taxon>
    </lineage>
</organism>
<keyword evidence="6" id="KW-1185">Reference proteome</keyword>
<dbReference type="Proteomes" id="UP000055019">
    <property type="component" value="Unassembled WGS sequence"/>
</dbReference>
<protein>
    <submittedName>
        <fullName evidence="5">PF05853 family protein</fullName>
    </submittedName>
</protein>
<dbReference type="Pfam" id="PF05853">
    <property type="entry name" value="BKACE"/>
    <property type="match status" value="1"/>
</dbReference>
<evidence type="ECO:0000313" key="6">
    <source>
        <dbReference type="Proteomes" id="UP000055019"/>
    </source>
</evidence>
<reference evidence="5" key="1">
    <citation type="submission" date="2016-01" db="EMBL/GenBank/DDBJ databases">
        <authorList>
            <person name="Peeters C."/>
        </authorList>
    </citation>
    <scope>NUCLEOTIDE SEQUENCE [LARGE SCALE GENOMIC DNA]</scope>
    <source>
        <strain evidence="5">LMG 29317</strain>
    </source>
</reference>
<dbReference type="InterPro" id="IPR008567">
    <property type="entry name" value="BKACE"/>
</dbReference>
<keyword evidence="2" id="KW-0808">Transferase</keyword>
<dbReference type="Gene3D" id="3.20.20.70">
    <property type="entry name" value="Aldolase class I"/>
    <property type="match status" value="1"/>
</dbReference>
<dbReference type="PANTHER" id="PTHR37418">
    <property type="entry name" value="3-KETO-5-AMINOHEXANOATE CLEAVAGE ENZYME-RELATED"/>
    <property type="match status" value="1"/>
</dbReference>
<dbReference type="GO" id="GO:0043720">
    <property type="term" value="F:3-keto-5-aminohexanoate cleavage activity"/>
    <property type="evidence" value="ECO:0007669"/>
    <property type="project" value="InterPro"/>
</dbReference>